<evidence type="ECO:0000259" key="2">
    <source>
        <dbReference type="PROSITE" id="PS50234"/>
    </source>
</evidence>
<dbReference type="SMART" id="SM00327">
    <property type="entry name" value="VWA"/>
    <property type="match status" value="2"/>
</dbReference>
<sequence length="483" mass="54174">MYRGLLFMIVIYSVTGFNIQHSPVKHFTNDDPLFGQNAIQSKDGIFVPSPTNGKCFNCTLENECAEVNFDGKRVASVSSLTAKEEQLVVVYLNGDCKLMVNPTGKVELNHDELVNNNNNNHYQGRWIDAGTEIAFVLDGSGSIQPDDFQRAKDFIYNVMSNVWNTCFNAMQYGAEIRTELSLLDSKNHARALLKVKEIQQIFYITKTTSAIHHVLGNGSKSNSRKIIIVLSDGKILGDPMNLTDVLNMPQMKGVTRYSIGVGGGILKDAKAIQEMTQIADPEKFFSVSNYATLDGIQSILEQSLIEDFVLDGSGSIEHDDFQRAKDFIYKVMFSVWKTSFNCDFAIVQYGAEIRTELSLLDSKDHARAFQKIKEIQQIFNIRKTASAIHHVLMDQKNNSKKKIIVLSDGQMFRDPMSLSDVLNMPQMKGATRYSIGVGEGILSNPEAIQEMREIADPDRFFYVSNYAALEEILFLMDLSGKKV</sequence>
<dbReference type="SUPFAM" id="SSF53300">
    <property type="entry name" value="vWA-like"/>
    <property type="match status" value="2"/>
</dbReference>
<name>A0A671PD99_9TELE</name>
<feature type="signal peptide" evidence="1">
    <location>
        <begin position="1"/>
        <end position="16"/>
    </location>
</feature>
<evidence type="ECO:0000313" key="4">
    <source>
        <dbReference type="Proteomes" id="UP000472260"/>
    </source>
</evidence>
<dbReference type="PANTHER" id="PTHR24020:SF84">
    <property type="entry name" value="VWFA DOMAIN-CONTAINING PROTEIN"/>
    <property type="match status" value="1"/>
</dbReference>
<reference evidence="3" key="2">
    <citation type="submission" date="2025-09" db="UniProtKB">
        <authorList>
            <consortium name="Ensembl"/>
        </authorList>
    </citation>
    <scope>IDENTIFICATION</scope>
</reference>
<dbReference type="Ensembl" id="ENSSANT00000060448.1">
    <property type="protein sequence ID" value="ENSSANP00000056797.1"/>
    <property type="gene ID" value="ENSSANG00000028488.1"/>
</dbReference>
<dbReference type="Pfam" id="PF00092">
    <property type="entry name" value="VWA"/>
    <property type="match status" value="2"/>
</dbReference>
<dbReference type="AlphaFoldDB" id="A0A671PD99"/>
<dbReference type="PANTHER" id="PTHR24020">
    <property type="entry name" value="COLLAGEN ALPHA"/>
    <property type="match status" value="1"/>
</dbReference>
<dbReference type="InterPro" id="IPR050525">
    <property type="entry name" value="ECM_Assembly_Org"/>
</dbReference>
<dbReference type="PRINTS" id="PR00453">
    <property type="entry name" value="VWFADOMAIN"/>
</dbReference>
<evidence type="ECO:0000256" key="1">
    <source>
        <dbReference type="SAM" id="SignalP"/>
    </source>
</evidence>
<keyword evidence="4" id="KW-1185">Reference proteome</keyword>
<feature type="chain" id="PRO_5025328255" evidence="1">
    <location>
        <begin position="17"/>
        <end position="483"/>
    </location>
</feature>
<accession>A0A671PD99</accession>
<keyword evidence="1" id="KW-0732">Signal</keyword>
<organism evidence="3 4">
    <name type="scientific">Sinocyclocheilus anshuiensis</name>
    <dbReference type="NCBI Taxonomy" id="1608454"/>
    <lineage>
        <taxon>Eukaryota</taxon>
        <taxon>Metazoa</taxon>
        <taxon>Chordata</taxon>
        <taxon>Craniata</taxon>
        <taxon>Vertebrata</taxon>
        <taxon>Euteleostomi</taxon>
        <taxon>Actinopterygii</taxon>
        <taxon>Neopterygii</taxon>
        <taxon>Teleostei</taxon>
        <taxon>Ostariophysi</taxon>
        <taxon>Cypriniformes</taxon>
        <taxon>Cyprinidae</taxon>
        <taxon>Cyprininae</taxon>
        <taxon>Sinocyclocheilus</taxon>
    </lineage>
</organism>
<feature type="domain" description="VWFA" evidence="2">
    <location>
        <begin position="132"/>
        <end position="300"/>
    </location>
</feature>
<evidence type="ECO:0000313" key="3">
    <source>
        <dbReference type="Ensembl" id="ENSSANP00000056797.1"/>
    </source>
</evidence>
<feature type="domain" description="VWFA" evidence="2">
    <location>
        <begin position="308"/>
        <end position="478"/>
    </location>
</feature>
<dbReference type="Gene3D" id="3.40.50.410">
    <property type="entry name" value="von Willebrand factor, type A domain"/>
    <property type="match status" value="2"/>
</dbReference>
<dbReference type="PROSITE" id="PS50234">
    <property type="entry name" value="VWFA"/>
    <property type="match status" value="2"/>
</dbReference>
<dbReference type="InterPro" id="IPR036465">
    <property type="entry name" value="vWFA_dom_sf"/>
</dbReference>
<protein>
    <submittedName>
        <fullName evidence="3">Integrin, alpha E, tandem duplicate 1</fullName>
    </submittedName>
</protein>
<reference evidence="3" key="1">
    <citation type="submission" date="2025-08" db="UniProtKB">
        <authorList>
            <consortium name="Ensembl"/>
        </authorList>
    </citation>
    <scope>IDENTIFICATION</scope>
</reference>
<dbReference type="InterPro" id="IPR002035">
    <property type="entry name" value="VWF_A"/>
</dbReference>
<dbReference type="Proteomes" id="UP000472260">
    <property type="component" value="Unassembled WGS sequence"/>
</dbReference>
<proteinExistence type="predicted"/>